<keyword evidence="1" id="KW-0614">Plasmid</keyword>
<protein>
    <submittedName>
        <fullName evidence="1">Plasmid pARN4</fullName>
    </submittedName>
</protein>
<accession>R7RBC8</accession>
<sequence length="92" mass="10811">MKMNRIMRIIKEAAERRGMKVNLLPNGVVVVVKDSYGFIQISAVLDRYYVRYLNRKDAFVLSDLDYDVIEALLDEKLDHLERRKDVLKIPDV</sequence>
<proteinExistence type="predicted"/>
<name>R7RBC8_SACIS</name>
<evidence type="ECO:0000313" key="1">
    <source>
        <dbReference type="EMBL" id="CDF47298.1"/>
    </source>
</evidence>
<dbReference type="EMBL" id="AJ748323">
    <property type="protein sequence ID" value="CDF47298.1"/>
    <property type="molecule type" value="Genomic_DNA"/>
</dbReference>
<dbReference type="AlphaFoldDB" id="R7RBC8"/>
<geneLocation type="plasmid" evidence="1">
    <name>pARN4</name>
</geneLocation>
<dbReference type="RefSeq" id="WP_187395301.1">
    <property type="nucleotide sequence ID" value="NC_006424.1"/>
</dbReference>
<reference evidence="1" key="1">
    <citation type="journal article" date="2004" name="Archaea">
        <title>Genomic comparison of archaeal conjugative plasmids from Sulfolobus.</title>
        <authorList>
            <person name="Greve B."/>
            <person name="Jensen S."/>
            <person name="Bruegger K."/>
            <person name="Zillig W."/>
            <person name="Garrett R.A."/>
        </authorList>
    </citation>
    <scope>NUCLEOTIDE SEQUENCE [LARGE SCALE GENOMIC DNA]</scope>
    <source>
        <plasmid evidence="1">pARN4</plasmid>
    </source>
</reference>
<organism evidence="1">
    <name type="scientific">Saccharolobus islandicus</name>
    <name type="common">Sulfolobus islandicus</name>
    <dbReference type="NCBI Taxonomy" id="43080"/>
    <lineage>
        <taxon>Archaea</taxon>
        <taxon>Thermoproteota</taxon>
        <taxon>Thermoprotei</taxon>
        <taxon>Sulfolobales</taxon>
        <taxon>Sulfolobaceae</taxon>
        <taxon>Saccharolobus</taxon>
    </lineage>
</organism>